<dbReference type="OrthoDB" id="2607155at2759"/>
<gene>
    <name evidence="1" type="ORF">EV702DRAFT_1046323</name>
</gene>
<keyword evidence="2" id="KW-1185">Reference proteome</keyword>
<proteinExistence type="predicted"/>
<dbReference type="EMBL" id="JABBWD010000028">
    <property type="protein sequence ID" value="KAG1776156.1"/>
    <property type="molecule type" value="Genomic_DNA"/>
</dbReference>
<protein>
    <submittedName>
        <fullName evidence="1">Uncharacterized protein</fullName>
    </submittedName>
</protein>
<evidence type="ECO:0000313" key="2">
    <source>
        <dbReference type="Proteomes" id="UP000714275"/>
    </source>
</evidence>
<name>A0A9P6ZUP3_9AGAM</name>
<accession>A0A9P6ZUP3</accession>
<comment type="caution">
    <text evidence="1">The sequence shown here is derived from an EMBL/GenBank/DDBJ whole genome shotgun (WGS) entry which is preliminary data.</text>
</comment>
<dbReference type="AlphaFoldDB" id="A0A9P6ZUP3"/>
<reference evidence="1" key="1">
    <citation type="journal article" date="2020" name="New Phytol.">
        <title>Comparative genomics reveals dynamic genome evolution in host specialist ectomycorrhizal fungi.</title>
        <authorList>
            <person name="Lofgren L.A."/>
            <person name="Nguyen N.H."/>
            <person name="Vilgalys R."/>
            <person name="Ruytinx J."/>
            <person name="Liao H.L."/>
            <person name="Branco S."/>
            <person name="Kuo A."/>
            <person name="LaButti K."/>
            <person name="Lipzen A."/>
            <person name="Andreopoulos W."/>
            <person name="Pangilinan J."/>
            <person name="Riley R."/>
            <person name="Hundley H."/>
            <person name="Na H."/>
            <person name="Barry K."/>
            <person name="Grigoriev I.V."/>
            <person name="Stajich J.E."/>
            <person name="Kennedy P.G."/>
        </authorList>
    </citation>
    <scope>NUCLEOTIDE SEQUENCE</scope>
    <source>
        <strain evidence="1">DOB743</strain>
    </source>
</reference>
<organism evidence="1 2">
    <name type="scientific">Suillus placidus</name>
    <dbReference type="NCBI Taxonomy" id="48579"/>
    <lineage>
        <taxon>Eukaryota</taxon>
        <taxon>Fungi</taxon>
        <taxon>Dikarya</taxon>
        <taxon>Basidiomycota</taxon>
        <taxon>Agaricomycotina</taxon>
        <taxon>Agaricomycetes</taxon>
        <taxon>Agaricomycetidae</taxon>
        <taxon>Boletales</taxon>
        <taxon>Suillineae</taxon>
        <taxon>Suillaceae</taxon>
        <taxon>Suillus</taxon>
    </lineage>
</organism>
<evidence type="ECO:0000313" key="1">
    <source>
        <dbReference type="EMBL" id="KAG1776156.1"/>
    </source>
</evidence>
<dbReference type="Proteomes" id="UP000714275">
    <property type="component" value="Unassembled WGS sequence"/>
</dbReference>
<sequence>MPPKYKSEEDRCNARLQSKRAHYARNKTMEQAKSRNRWQKQSQMSDSIMSSFHNLDILYIELGYKAGDPECNTLQNHFLAVLQCIDTEGWDEYPLSSKMPRHVAVRDCTAMCTGDQTRQSIADQGGTEAYDNAMLAVFAVCSHTWNVYLGKESSKNRYSTQHTVLSLLTRRLWLLVKDSERSGSSSKISLLTMMLQEGQ</sequence>